<protein>
    <recommendedName>
        <fullName evidence="8">SREBP regulating gene protein</fullName>
    </recommendedName>
</protein>
<dbReference type="Pfam" id="PF10218">
    <property type="entry name" value="SPRING1"/>
    <property type="match status" value="1"/>
</dbReference>
<accession>A0A6F9D8P1</accession>
<dbReference type="InterPro" id="IPR019352">
    <property type="entry name" value="SPRING1"/>
</dbReference>
<evidence type="ECO:0000256" key="2">
    <source>
        <dbReference type="ARBA" id="ARBA00022692"/>
    </source>
</evidence>
<dbReference type="GO" id="GO:2000640">
    <property type="term" value="P:positive regulation of SREBP signaling pathway"/>
    <property type="evidence" value="ECO:0007669"/>
    <property type="project" value="InterPro"/>
</dbReference>
<dbReference type="AlphaFoldDB" id="A0A6F9D8P1"/>
<comment type="similarity">
    <text evidence="7">Belongs to the SPRING family.</text>
</comment>
<comment type="subcellular location">
    <subcellularLocation>
        <location evidence="1">Golgi apparatus membrane</location>
        <topology evidence="1">Single-pass membrane protein</topology>
    </subcellularLocation>
</comment>
<keyword evidence="6" id="KW-0325">Glycoprotein</keyword>
<reference evidence="9" key="1">
    <citation type="submission" date="2020-04" db="EMBL/GenBank/DDBJ databases">
        <authorList>
            <person name="Neveu A P."/>
        </authorList>
    </citation>
    <scope>NUCLEOTIDE SEQUENCE</scope>
    <source>
        <tissue evidence="9">Whole embryo</tissue>
    </source>
</reference>
<evidence type="ECO:0000256" key="4">
    <source>
        <dbReference type="ARBA" id="ARBA00023034"/>
    </source>
</evidence>
<keyword evidence="4" id="KW-0333">Golgi apparatus</keyword>
<dbReference type="PANTHER" id="PTHR13481">
    <property type="entry name" value="SREBP REGULATING GENE PROTEIN"/>
    <property type="match status" value="1"/>
</dbReference>
<keyword evidence="3" id="KW-1133">Transmembrane helix</keyword>
<sequence length="212" mass="24313">MLRSLRKRWVLFAIFFTSLLYFAYNVLQPVPNIVNKDQNHLQVADYQIKVESVLHALKWHVSEEISENNGSKVVLGKPPRCRNSLQGKSLIADEKGYVCKRIDVSNSGCCDFVSNSTFRYQCSSCMSSNCCFIYEHCVSCCMHPNKKSLLEKVVRESGSTLHKTMFLSIHDQFELCLSKCRTSSSSVQHENMYRNTKLKYCFGVKIPDLKIS</sequence>
<name>A0A6F9D8P1_9ASCI</name>
<evidence type="ECO:0000256" key="3">
    <source>
        <dbReference type="ARBA" id="ARBA00022989"/>
    </source>
</evidence>
<dbReference type="EMBL" id="LR783431">
    <property type="protein sequence ID" value="CAB3226514.1"/>
    <property type="molecule type" value="mRNA"/>
</dbReference>
<dbReference type="GO" id="GO:0000139">
    <property type="term" value="C:Golgi membrane"/>
    <property type="evidence" value="ECO:0007669"/>
    <property type="project" value="UniProtKB-SubCell"/>
</dbReference>
<evidence type="ECO:0000256" key="8">
    <source>
        <dbReference type="ARBA" id="ARBA00023485"/>
    </source>
</evidence>
<keyword evidence="5" id="KW-0472">Membrane</keyword>
<dbReference type="PANTHER" id="PTHR13481:SF0">
    <property type="entry name" value="SREBP REGULATING GENE PROTEIN"/>
    <property type="match status" value="1"/>
</dbReference>
<evidence type="ECO:0000256" key="1">
    <source>
        <dbReference type="ARBA" id="ARBA00004194"/>
    </source>
</evidence>
<gene>
    <name evidence="9" type="primary">C12orf49</name>
</gene>
<evidence type="ECO:0000256" key="7">
    <source>
        <dbReference type="ARBA" id="ARBA00023461"/>
    </source>
</evidence>
<keyword evidence="2" id="KW-0812">Transmembrane</keyword>
<evidence type="ECO:0000256" key="5">
    <source>
        <dbReference type="ARBA" id="ARBA00023136"/>
    </source>
</evidence>
<evidence type="ECO:0000256" key="6">
    <source>
        <dbReference type="ARBA" id="ARBA00023180"/>
    </source>
</evidence>
<proteinExistence type="evidence at transcript level"/>
<evidence type="ECO:0000313" key="9">
    <source>
        <dbReference type="EMBL" id="CAB3226514.1"/>
    </source>
</evidence>
<organism evidence="9">
    <name type="scientific">Phallusia mammillata</name>
    <dbReference type="NCBI Taxonomy" id="59560"/>
    <lineage>
        <taxon>Eukaryota</taxon>
        <taxon>Metazoa</taxon>
        <taxon>Chordata</taxon>
        <taxon>Tunicata</taxon>
        <taxon>Ascidiacea</taxon>
        <taxon>Phlebobranchia</taxon>
        <taxon>Ascidiidae</taxon>
        <taxon>Phallusia</taxon>
    </lineage>
</organism>